<accession>A0ABS0TKL7</accession>
<organism evidence="1 2">
    <name type="scientific">Serratia proteamaculans</name>
    <dbReference type="NCBI Taxonomy" id="28151"/>
    <lineage>
        <taxon>Bacteria</taxon>
        <taxon>Pseudomonadati</taxon>
        <taxon>Pseudomonadota</taxon>
        <taxon>Gammaproteobacteria</taxon>
        <taxon>Enterobacterales</taxon>
        <taxon>Yersiniaceae</taxon>
        <taxon>Serratia</taxon>
    </lineage>
</organism>
<protein>
    <submittedName>
        <fullName evidence="1">Uncharacterized protein</fullName>
    </submittedName>
</protein>
<name>A0ABS0TKL7_SERPR</name>
<evidence type="ECO:0000313" key="1">
    <source>
        <dbReference type="EMBL" id="MBI6178893.1"/>
    </source>
</evidence>
<keyword evidence="2" id="KW-1185">Reference proteome</keyword>
<comment type="caution">
    <text evidence="1">The sequence shown here is derived from an EMBL/GenBank/DDBJ whole genome shotgun (WGS) entry which is preliminary data.</text>
</comment>
<evidence type="ECO:0000313" key="2">
    <source>
        <dbReference type="Proteomes" id="UP000639004"/>
    </source>
</evidence>
<reference evidence="1 2" key="1">
    <citation type="submission" date="2020-12" db="EMBL/GenBank/DDBJ databases">
        <title>Enhanced detection system for hospital associated transmission using whole genome sequencing surveillance.</title>
        <authorList>
            <person name="Harrison L.H."/>
            <person name="Van Tyne D."/>
            <person name="Marsh J.W."/>
            <person name="Griffith M.P."/>
            <person name="Snyder D.J."/>
            <person name="Cooper V.S."/>
            <person name="Mustapha M."/>
        </authorList>
    </citation>
    <scope>NUCLEOTIDE SEQUENCE [LARGE SCALE GENOMIC DNA]</scope>
    <source>
        <strain evidence="1 2">SER00238</strain>
    </source>
</reference>
<sequence>MNEPPLRLLLGSDAVYVLAAREAEDAAFRTLSLSTDREDSQPDYATMTAVVTGKS</sequence>
<proteinExistence type="predicted"/>
<dbReference type="Proteomes" id="UP000639004">
    <property type="component" value="Unassembled WGS sequence"/>
</dbReference>
<dbReference type="RefSeq" id="WP_198642178.1">
    <property type="nucleotide sequence ID" value="NZ_CAMIPQ010000001.1"/>
</dbReference>
<dbReference type="EMBL" id="JAEHSL010000001">
    <property type="protein sequence ID" value="MBI6178893.1"/>
    <property type="molecule type" value="Genomic_DNA"/>
</dbReference>
<gene>
    <name evidence="1" type="ORF">JEQ07_00505</name>
</gene>